<dbReference type="GO" id="GO:0006508">
    <property type="term" value="P:proteolysis"/>
    <property type="evidence" value="ECO:0007669"/>
    <property type="project" value="UniProtKB-KW"/>
</dbReference>
<keyword evidence="12" id="KW-1185">Reference proteome</keyword>
<evidence type="ECO:0000256" key="10">
    <source>
        <dbReference type="RuleBase" id="RU366077"/>
    </source>
</evidence>
<evidence type="ECO:0000256" key="2">
    <source>
        <dbReference type="ARBA" id="ARBA00022670"/>
    </source>
</evidence>
<dbReference type="GO" id="GO:0004222">
    <property type="term" value="F:metalloendopeptidase activity"/>
    <property type="evidence" value="ECO:0007669"/>
    <property type="project" value="UniProtKB-UniRule"/>
</dbReference>
<evidence type="ECO:0000256" key="9">
    <source>
        <dbReference type="PIRSR" id="PIRSR601577-2"/>
    </source>
</evidence>
<feature type="binding site" evidence="9">
    <location>
        <position position="146"/>
    </location>
    <ligand>
        <name>Zn(2+)</name>
        <dbReference type="ChEBI" id="CHEBI:29105"/>
        <note>catalytic</note>
    </ligand>
</feature>
<protein>
    <recommendedName>
        <fullName evidence="7 10">Leishmanolysin-like peptidase</fullName>
        <ecNumber evidence="10">3.4.24.-</ecNumber>
    </recommendedName>
</protein>
<dbReference type="STRING" id="48269.A0A183MEL9"/>
<feature type="active site" evidence="8">
    <location>
        <position position="147"/>
    </location>
</feature>
<accession>A0A183MEL9</accession>
<feature type="binding site" evidence="9">
    <location>
        <position position="251"/>
    </location>
    <ligand>
        <name>Zn(2+)</name>
        <dbReference type="ChEBI" id="CHEBI:29105"/>
        <note>catalytic</note>
    </ligand>
</feature>
<keyword evidence="3 9" id="KW-0479">Metal-binding</keyword>
<keyword evidence="4 10" id="KW-0378">Hydrolase</keyword>
<dbReference type="GO" id="GO:0016020">
    <property type="term" value="C:membrane"/>
    <property type="evidence" value="ECO:0007669"/>
    <property type="project" value="InterPro"/>
</dbReference>
<proteinExistence type="inferred from homology"/>
<dbReference type="EMBL" id="UZAI01016786">
    <property type="protein sequence ID" value="VDP15970.1"/>
    <property type="molecule type" value="Genomic_DNA"/>
</dbReference>
<evidence type="ECO:0000256" key="3">
    <source>
        <dbReference type="ARBA" id="ARBA00022723"/>
    </source>
</evidence>
<keyword evidence="6 9" id="KW-0482">Metalloprotease</keyword>
<comment type="cofactor">
    <cofactor evidence="9 10">
        <name>Zn(2+)</name>
        <dbReference type="ChEBI" id="CHEBI:29105"/>
    </cofactor>
    <text evidence="9 10">Binds 1 zinc ion per subunit.</text>
</comment>
<dbReference type="SUPFAM" id="SSF55486">
    <property type="entry name" value="Metalloproteases ('zincins'), catalytic domain"/>
    <property type="match status" value="1"/>
</dbReference>
<comment type="similarity">
    <text evidence="1 10">Belongs to the peptidase M8 family.</text>
</comment>
<dbReference type="PANTHER" id="PTHR10942:SF0">
    <property type="entry name" value="LEISHMANOLYSIN-LIKE PEPTIDASE"/>
    <property type="match status" value="1"/>
</dbReference>
<dbReference type="EC" id="3.4.24.-" evidence="10"/>
<dbReference type="Gene3D" id="3.10.170.20">
    <property type="match status" value="1"/>
</dbReference>
<dbReference type="AlphaFoldDB" id="A0A183MEL9"/>
<sequence>MQFWQEALTVKRPEKTNQLAQRYCESSNNYFTYPRDSVCTNSRCQIQAKCGHVDVPNEYSSECSEKHNGRLHRLYTNGSGIPSAGYVVLFDGYQTRSCNGSVAAHAGSCLMDLDTDRPILGYVNVCPGKLKIKYPQNRYSLGIFIHEIAHALGFSSSSFAFMRFSNGTERTPRDHWHKPIHRDKQGYYIPSDNTMIKIKREWESAEGMFTKEFYSFITPAVLGAAKKHLKCSSLDGVDIENQKHRGPIGSHWEGKTYGEKTTNVTADPAAIGLNIHKGKSKVLQYNTACTNPITIDGEGLEDVKTFTYPGSIIDEQGGSDADVKARIDKARAAYLQLKNIWNSKQLSTNTKLRIFNAKVRTVLLYGAETWRTTKAII</sequence>
<evidence type="ECO:0000256" key="7">
    <source>
        <dbReference type="ARBA" id="ARBA00039717"/>
    </source>
</evidence>
<evidence type="ECO:0000256" key="4">
    <source>
        <dbReference type="ARBA" id="ARBA00022801"/>
    </source>
</evidence>
<dbReference type="GO" id="GO:0007155">
    <property type="term" value="P:cell adhesion"/>
    <property type="evidence" value="ECO:0007669"/>
    <property type="project" value="InterPro"/>
</dbReference>
<keyword evidence="5 9" id="KW-0862">Zinc</keyword>
<dbReference type="GO" id="GO:0046872">
    <property type="term" value="F:metal ion binding"/>
    <property type="evidence" value="ECO:0007669"/>
    <property type="project" value="UniProtKB-KW"/>
</dbReference>
<evidence type="ECO:0000256" key="6">
    <source>
        <dbReference type="ARBA" id="ARBA00023049"/>
    </source>
</evidence>
<feature type="binding site" evidence="9">
    <location>
        <position position="150"/>
    </location>
    <ligand>
        <name>Zn(2+)</name>
        <dbReference type="ChEBI" id="CHEBI:29105"/>
        <note>catalytic</note>
    </ligand>
</feature>
<dbReference type="Pfam" id="PF01457">
    <property type="entry name" value="Peptidase_M8"/>
    <property type="match status" value="1"/>
</dbReference>
<dbReference type="InterPro" id="IPR045609">
    <property type="entry name" value="DUF6451"/>
</dbReference>
<evidence type="ECO:0000256" key="8">
    <source>
        <dbReference type="PIRSR" id="PIRSR601577-1"/>
    </source>
</evidence>
<name>A0A183MEL9_9TREM</name>
<gene>
    <name evidence="11" type="ORF">SMRZ_LOCUS14494</name>
</gene>
<dbReference type="Gene3D" id="3.90.132.10">
    <property type="entry name" value="Leishmanolysin , domain 2"/>
    <property type="match status" value="1"/>
</dbReference>
<dbReference type="Pfam" id="PF20049">
    <property type="entry name" value="DUF6451"/>
    <property type="match status" value="1"/>
</dbReference>
<evidence type="ECO:0000256" key="1">
    <source>
        <dbReference type="ARBA" id="ARBA00005860"/>
    </source>
</evidence>
<evidence type="ECO:0000313" key="11">
    <source>
        <dbReference type="EMBL" id="VDP15970.1"/>
    </source>
</evidence>
<organism evidence="11 12">
    <name type="scientific">Schistosoma margrebowiei</name>
    <dbReference type="NCBI Taxonomy" id="48269"/>
    <lineage>
        <taxon>Eukaryota</taxon>
        <taxon>Metazoa</taxon>
        <taxon>Spiralia</taxon>
        <taxon>Lophotrochozoa</taxon>
        <taxon>Platyhelminthes</taxon>
        <taxon>Trematoda</taxon>
        <taxon>Digenea</taxon>
        <taxon>Strigeidida</taxon>
        <taxon>Schistosomatoidea</taxon>
        <taxon>Schistosomatidae</taxon>
        <taxon>Schistosoma</taxon>
    </lineage>
</organism>
<keyword evidence="2 10" id="KW-0645">Protease</keyword>
<reference evidence="11 12" key="1">
    <citation type="submission" date="2018-11" db="EMBL/GenBank/DDBJ databases">
        <authorList>
            <consortium name="Pathogen Informatics"/>
        </authorList>
    </citation>
    <scope>NUCLEOTIDE SEQUENCE [LARGE SCALE GENOMIC DNA]</scope>
    <source>
        <strain evidence="11 12">Zambia</strain>
    </source>
</reference>
<evidence type="ECO:0000313" key="12">
    <source>
        <dbReference type="Proteomes" id="UP000277204"/>
    </source>
</evidence>
<dbReference type="GO" id="GO:0005737">
    <property type="term" value="C:cytoplasm"/>
    <property type="evidence" value="ECO:0007669"/>
    <property type="project" value="TreeGrafter"/>
</dbReference>
<evidence type="ECO:0000256" key="5">
    <source>
        <dbReference type="ARBA" id="ARBA00022833"/>
    </source>
</evidence>
<dbReference type="Proteomes" id="UP000277204">
    <property type="component" value="Unassembled WGS sequence"/>
</dbReference>
<dbReference type="PANTHER" id="PTHR10942">
    <property type="entry name" value="LEISHMANOLYSIN-LIKE PEPTIDASE"/>
    <property type="match status" value="1"/>
</dbReference>
<dbReference type="InterPro" id="IPR001577">
    <property type="entry name" value="Peptidase_M8"/>
</dbReference>